<dbReference type="AlphaFoldDB" id="A0A3B6SSK6"/>
<dbReference type="Gramene" id="TraesROB_scaffold_182787_01G000100.1">
    <property type="protein sequence ID" value="TraesROB_scaffold_182787_01G000100.1"/>
    <property type="gene ID" value="TraesROB_scaffold_182787_01G000100"/>
</dbReference>
<dbReference type="OMA" id="KSHEWYL"/>
<dbReference type="PANTHER" id="PTHR31264">
    <property type="entry name" value="OS07G0554500 PROTEIN-RELATED"/>
    <property type="match status" value="1"/>
</dbReference>
<dbReference type="EnsemblPlants" id="TraesCS7B02G425300.1">
    <property type="protein sequence ID" value="TraesCS7B02G425300.1.cds1"/>
    <property type="gene ID" value="TraesCS7B02G425300"/>
</dbReference>
<dbReference type="OrthoDB" id="10523071at2759"/>
<dbReference type="Gramene" id="TraesWEE_scaffold_137660_01G000100.1">
    <property type="protein sequence ID" value="TraesWEE_scaffold_137660_01G000100.1"/>
    <property type="gene ID" value="TraesWEE_scaffold_137660_01G000100"/>
</dbReference>
<evidence type="ECO:0000313" key="1">
    <source>
        <dbReference type="EnsemblPlants" id="TraesCS7B02G425300.1.cds1"/>
    </source>
</evidence>
<proteinExistence type="predicted"/>
<dbReference type="STRING" id="4565.A0A3B6SSK6"/>
<dbReference type="Gramene" id="TraesCS7B03G1146500.1">
    <property type="protein sequence ID" value="TraesCS7B03G1146500.1.CDS1"/>
    <property type="gene ID" value="TraesCS7B03G1146500"/>
</dbReference>
<dbReference type="Gramene" id="TraesLDM7B03G04247210.1">
    <property type="protein sequence ID" value="TraesLDM7B03G04247210.1.CDS1"/>
    <property type="gene ID" value="TraesLDM7B03G04247210"/>
</dbReference>
<dbReference type="Gramene" id="TraesJUL7B03G04284980.1">
    <property type="protein sequence ID" value="TraesJUL7B03G04284980.1.CDS1"/>
    <property type="gene ID" value="TraesJUL7B03G04284980"/>
</dbReference>
<accession>A0A3B6SSK6</accession>
<evidence type="ECO:0000313" key="2">
    <source>
        <dbReference type="Proteomes" id="UP000019116"/>
    </source>
</evidence>
<dbReference type="Gramene" id="TraesCS7B02G425300.1">
    <property type="protein sequence ID" value="TraesCS7B02G425300.1.cds1"/>
    <property type="gene ID" value="TraesCS7B02G425300"/>
</dbReference>
<reference evidence="1" key="1">
    <citation type="submission" date="2018-08" db="EMBL/GenBank/DDBJ databases">
        <authorList>
            <person name="Rossello M."/>
        </authorList>
    </citation>
    <scope>NUCLEOTIDE SEQUENCE [LARGE SCALE GENOMIC DNA]</scope>
    <source>
        <strain evidence="1">cv. Chinese Spring</strain>
    </source>
</reference>
<reference evidence="1" key="2">
    <citation type="submission" date="2018-10" db="UniProtKB">
        <authorList>
            <consortium name="EnsemblPlants"/>
        </authorList>
    </citation>
    <scope>IDENTIFICATION</scope>
</reference>
<evidence type="ECO:0008006" key="3">
    <source>
        <dbReference type="Google" id="ProtNLM"/>
    </source>
</evidence>
<dbReference type="Proteomes" id="UP000019116">
    <property type="component" value="Chromosome 7B"/>
</dbReference>
<dbReference type="Gramene" id="TraesNOR7B03G04291990.1">
    <property type="protein sequence ID" value="TraesNOR7B03G04291990.1.CDS1"/>
    <property type="gene ID" value="TraesNOR7B03G04291990"/>
</dbReference>
<protein>
    <recommendedName>
        <fullName evidence="3">F-box associated domain-containing protein</fullName>
    </recommendedName>
</protein>
<name>A0A3B6SSK6_WHEAT</name>
<dbReference type="Gramene" id="TraesARI7B03G04045430.1">
    <property type="protein sequence ID" value="TraesARI7B03G04045430.1.CDS1"/>
    <property type="gene ID" value="TraesARI7B03G04045430"/>
</dbReference>
<dbReference type="Gramene" id="TraesCLE_scaffold_145005_01G000100.1">
    <property type="protein sequence ID" value="TraesCLE_scaffold_145005_01G000100.1"/>
    <property type="gene ID" value="TraesCLE_scaffold_145005_01G000100"/>
</dbReference>
<organism evidence="1">
    <name type="scientific">Triticum aestivum</name>
    <name type="common">Wheat</name>
    <dbReference type="NCBI Taxonomy" id="4565"/>
    <lineage>
        <taxon>Eukaryota</taxon>
        <taxon>Viridiplantae</taxon>
        <taxon>Streptophyta</taxon>
        <taxon>Embryophyta</taxon>
        <taxon>Tracheophyta</taxon>
        <taxon>Spermatophyta</taxon>
        <taxon>Magnoliopsida</taxon>
        <taxon>Liliopsida</taxon>
        <taxon>Poales</taxon>
        <taxon>Poaceae</taxon>
        <taxon>BOP clade</taxon>
        <taxon>Pooideae</taxon>
        <taxon>Triticodae</taxon>
        <taxon>Triticeae</taxon>
        <taxon>Triticinae</taxon>
        <taxon>Triticum</taxon>
    </lineage>
</organism>
<sequence length="215" mass="24431">MAHCKTKLSAFVFSSSTGIWQAAASKSWNDLALDIDDLVIMPQLHPSFLRRHYACGCFYWDWVIIRSEKLLVLDIRRMEFSIANLPPGDWSKKGVGIVEAGEGRLGIFGFDGDFTSHLSYAIARNKGESPIQWQMEKTISLDSRYKHFIDAATERRLLLTRKPALSVHSLLVDEYFSMDAKTLQLQRVCAKQLLPMYGTHIYTNFPPSLLSSRAI</sequence>
<dbReference type="PANTHER" id="PTHR31264:SF9">
    <property type="entry name" value="F-BOX DOMAIN-CONTAINING PROTEIN"/>
    <property type="match status" value="1"/>
</dbReference>
<keyword evidence="2" id="KW-1185">Reference proteome</keyword>